<evidence type="ECO:0000259" key="2">
    <source>
        <dbReference type="PROSITE" id="PS50940"/>
    </source>
</evidence>
<evidence type="ECO:0000313" key="4">
    <source>
        <dbReference type="Proteomes" id="UP000738359"/>
    </source>
</evidence>
<dbReference type="Gene3D" id="2.170.140.10">
    <property type="entry name" value="Chitin binding domain"/>
    <property type="match status" value="1"/>
</dbReference>
<dbReference type="Pfam" id="PF01607">
    <property type="entry name" value="CBM_14"/>
    <property type="match status" value="1"/>
</dbReference>
<feature type="chain" id="PRO_5040181156" description="Chitin-binding type-2 domain-containing protein" evidence="1">
    <location>
        <begin position="30"/>
        <end position="476"/>
    </location>
</feature>
<dbReference type="InterPro" id="IPR036508">
    <property type="entry name" value="Chitin-bd_dom_sf"/>
</dbReference>
<dbReference type="AlphaFoldDB" id="A0A9P6JGC1"/>
<reference evidence="3" key="1">
    <citation type="journal article" date="2020" name="Fungal Divers.">
        <title>Resolving the Mortierellaceae phylogeny through synthesis of multi-gene phylogenetics and phylogenomics.</title>
        <authorList>
            <person name="Vandepol N."/>
            <person name="Liber J."/>
            <person name="Desiro A."/>
            <person name="Na H."/>
            <person name="Kennedy M."/>
            <person name="Barry K."/>
            <person name="Grigoriev I.V."/>
            <person name="Miller A.N."/>
            <person name="O'Donnell K."/>
            <person name="Stajich J.E."/>
            <person name="Bonito G."/>
        </authorList>
    </citation>
    <scope>NUCLEOTIDE SEQUENCE</scope>
    <source>
        <strain evidence="3">CK1249</strain>
    </source>
</reference>
<comment type="caution">
    <text evidence="3">The sequence shown here is derived from an EMBL/GenBank/DDBJ whole genome shotgun (WGS) entry which is preliminary data.</text>
</comment>
<dbReference type="InterPro" id="IPR002557">
    <property type="entry name" value="Chitin-bd_dom"/>
</dbReference>
<dbReference type="SUPFAM" id="SSF57625">
    <property type="entry name" value="Invertebrate chitin-binding proteins"/>
    <property type="match status" value="1"/>
</dbReference>
<name>A0A9P6JGC1_MORAP</name>
<feature type="signal peptide" evidence="1">
    <location>
        <begin position="1"/>
        <end position="29"/>
    </location>
</feature>
<dbReference type="SMART" id="SM00494">
    <property type="entry name" value="ChtBD2"/>
    <property type="match status" value="1"/>
</dbReference>
<evidence type="ECO:0000256" key="1">
    <source>
        <dbReference type="SAM" id="SignalP"/>
    </source>
</evidence>
<dbReference type="OrthoDB" id="6407093at2759"/>
<dbReference type="Proteomes" id="UP000738359">
    <property type="component" value="Unassembled WGS sequence"/>
</dbReference>
<proteinExistence type="predicted"/>
<keyword evidence="4" id="KW-1185">Reference proteome</keyword>
<gene>
    <name evidence="3" type="ORF">BGZ70_009514</name>
</gene>
<keyword evidence="1" id="KW-0732">Signal</keyword>
<feature type="domain" description="Chitin-binding type-2" evidence="2">
    <location>
        <begin position="74"/>
        <end position="129"/>
    </location>
</feature>
<protein>
    <recommendedName>
        <fullName evidence="2">Chitin-binding type-2 domain-containing protein</fullName>
    </recommendedName>
</protein>
<accession>A0A9P6JGC1</accession>
<dbReference type="GO" id="GO:0008061">
    <property type="term" value="F:chitin binding"/>
    <property type="evidence" value="ECO:0007669"/>
    <property type="project" value="InterPro"/>
</dbReference>
<evidence type="ECO:0000313" key="3">
    <source>
        <dbReference type="EMBL" id="KAF9967447.1"/>
    </source>
</evidence>
<organism evidence="3 4">
    <name type="scientific">Mortierella alpina</name>
    <name type="common">Oleaginous fungus</name>
    <name type="synonym">Mortierella renispora</name>
    <dbReference type="NCBI Taxonomy" id="64518"/>
    <lineage>
        <taxon>Eukaryota</taxon>
        <taxon>Fungi</taxon>
        <taxon>Fungi incertae sedis</taxon>
        <taxon>Mucoromycota</taxon>
        <taxon>Mortierellomycotina</taxon>
        <taxon>Mortierellomycetes</taxon>
        <taxon>Mortierellales</taxon>
        <taxon>Mortierellaceae</taxon>
        <taxon>Mortierella</taxon>
    </lineage>
</organism>
<dbReference type="PROSITE" id="PS50940">
    <property type="entry name" value="CHIT_BIND_II"/>
    <property type="match status" value="1"/>
</dbReference>
<dbReference type="EMBL" id="JAAAHY010000078">
    <property type="protein sequence ID" value="KAF9967447.1"/>
    <property type="molecule type" value="Genomic_DNA"/>
</dbReference>
<dbReference type="GO" id="GO:0005576">
    <property type="term" value="C:extracellular region"/>
    <property type="evidence" value="ECO:0007669"/>
    <property type="project" value="InterPro"/>
</dbReference>
<sequence length="476" mass="53362">MIMNMRKPGQARRHVTWLCLAWVAVLTCGAVPQPSVQVSERLANHGDFDTIKAVIPEGVLDAGENFSKNEPGTKPECPRPNGLFSLPRNCTEFIYCNNSVPQTVPCPDHYEFNSKDEECQRPEIAGCSKKPELTTKLRETVRLGQIDVYKQCYSPYDVKEDVDFYKFFFIEVDISSYYCKRNCMVIGDCSLTPPDRFMTGSAGQDGICIFWNINYYYHDDGIFYAQSSATLEKWKDSAEILGFQSPTVGWSITSKPTLFYLPLTSGQRSMYLGLGRGIKRISIPFVHFQKDSSQWGKMVNVRFDASIHDLILKNSDYKGVKFDKQFGIIGGDAILHLDYDFLAAGDQLGDDIATIVAKSMRYYPAIKYASTFSNRYTHPASYQYESGVLDCEQGKSFEDPVSKDTILQSILTGAIKMGLSFIPGFGPLFAAGLGITSDYFNNPTQFERNWIGEAGDAGKGIWGEIKLILDEYKATA</sequence>